<organism evidence="1 2">
    <name type="scientific">Gnathostoma spinigerum</name>
    <dbReference type="NCBI Taxonomy" id="75299"/>
    <lineage>
        <taxon>Eukaryota</taxon>
        <taxon>Metazoa</taxon>
        <taxon>Ecdysozoa</taxon>
        <taxon>Nematoda</taxon>
        <taxon>Chromadorea</taxon>
        <taxon>Rhabditida</taxon>
        <taxon>Spirurina</taxon>
        <taxon>Gnathostomatomorpha</taxon>
        <taxon>Gnathostomatoidea</taxon>
        <taxon>Gnathostomatidae</taxon>
        <taxon>Gnathostoma</taxon>
    </lineage>
</organism>
<dbReference type="PANTHER" id="PTHR12083">
    <property type="entry name" value="BIFUNCTIONAL POLYNUCLEOTIDE PHOSPHATASE/KINASE"/>
    <property type="match status" value="1"/>
</dbReference>
<sequence length="416" mass="47176">MSKRKAATTSTMDSWVTRKKEKVDEVRPVTEKIEGTWKSVESDLLIYNPVSIEGRSKIAGFDVDGTVIVTKSGKTFPVDENDWKFFSPRVTTKLHDLHKNGFKIVFFTNQKGIKIGKQCPHEFKRKVEEISSQIGLPIQVFVSLGSLKFRKPYIGMWKILEDEENGGVKVDRSASFYVGDAAGRQRSDSRKTKDHSSADRFFAMNVGTKFYTPEEFFLDQTTNEILAPPSFDPSVVLDGTTDLFSPSDTPIPGVKQELVVLVGFPGCGKSTLAATLKEKYAYNIVNRDSLKTWKKCVDNAKIYLQRGENVIVDNTNGDVESRKRYCELAQKMNVDCRCFVFSCDINQAHHNIRYRTIAATDPNHEEVGLMVLRMFKSKYQEPQLSEGFSSIVKVNFKANFKSSEDESIYRMFLCES</sequence>
<dbReference type="InterPro" id="IPR006549">
    <property type="entry name" value="HAD-SF_hydro_IIIA"/>
</dbReference>
<dbReference type="InterPro" id="IPR006551">
    <property type="entry name" value="Polynucleotide_phosphatase"/>
</dbReference>
<dbReference type="InterPro" id="IPR027417">
    <property type="entry name" value="P-loop_NTPase"/>
</dbReference>
<dbReference type="FunFam" id="3.40.50.300:FF:000737">
    <property type="entry name" value="Bifunctional polynucleotide phosphatase/kinase"/>
    <property type="match status" value="1"/>
</dbReference>
<dbReference type="CDD" id="cd01625">
    <property type="entry name" value="HAD_PNP"/>
    <property type="match status" value="1"/>
</dbReference>
<dbReference type="InterPro" id="IPR013954">
    <property type="entry name" value="PNK3P"/>
</dbReference>
<dbReference type="Gene3D" id="3.40.50.1000">
    <property type="entry name" value="HAD superfamily/HAD-like"/>
    <property type="match status" value="1"/>
</dbReference>
<dbReference type="Proteomes" id="UP001608902">
    <property type="component" value="Unassembled WGS sequence"/>
</dbReference>
<dbReference type="Gene3D" id="3.40.50.300">
    <property type="entry name" value="P-loop containing nucleotide triphosphate hydrolases"/>
    <property type="match status" value="1"/>
</dbReference>
<dbReference type="Pfam" id="PF08645">
    <property type="entry name" value="PNK3P"/>
    <property type="match status" value="1"/>
</dbReference>
<evidence type="ECO:0000313" key="2">
    <source>
        <dbReference type="Proteomes" id="UP001608902"/>
    </source>
</evidence>
<dbReference type="SUPFAM" id="SSF56784">
    <property type="entry name" value="HAD-like"/>
    <property type="match status" value="1"/>
</dbReference>
<dbReference type="InterPro" id="IPR023214">
    <property type="entry name" value="HAD_sf"/>
</dbReference>
<dbReference type="FunFam" id="3.40.50.1000:FF:000078">
    <property type="entry name" value="Bifunctional polynucleotide phosphatase/kinase"/>
    <property type="match status" value="1"/>
</dbReference>
<dbReference type="InterPro" id="IPR036412">
    <property type="entry name" value="HAD-like_sf"/>
</dbReference>
<accession>A0ABD6E9K0</accession>
<dbReference type="SUPFAM" id="SSF52540">
    <property type="entry name" value="P-loop containing nucleoside triphosphate hydrolases"/>
    <property type="match status" value="1"/>
</dbReference>
<dbReference type="EMBL" id="JBGFUD010000237">
    <property type="protein sequence ID" value="MFH4974066.1"/>
    <property type="molecule type" value="Genomic_DNA"/>
</dbReference>
<proteinExistence type="predicted"/>
<comment type="caution">
    <text evidence="1">The sequence shown here is derived from an EMBL/GenBank/DDBJ whole genome shotgun (WGS) entry which is preliminary data.</text>
</comment>
<evidence type="ECO:0000313" key="1">
    <source>
        <dbReference type="EMBL" id="MFH4974066.1"/>
    </source>
</evidence>
<gene>
    <name evidence="1" type="ORF">AB6A40_000775</name>
</gene>
<dbReference type="Pfam" id="PF13671">
    <property type="entry name" value="AAA_33"/>
    <property type="match status" value="1"/>
</dbReference>
<protein>
    <recommendedName>
        <fullName evidence="3">Bifunctional polynucleotide phosphatase/kinase</fullName>
    </recommendedName>
</protein>
<keyword evidence="2" id="KW-1185">Reference proteome</keyword>
<evidence type="ECO:0008006" key="3">
    <source>
        <dbReference type="Google" id="ProtNLM"/>
    </source>
</evidence>
<reference evidence="1 2" key="1">
    <citation type="submission" date="2024-08" db="EMBL/GenBank/DDBJ databases">
        <title>Gnathostoma spinigerum genome.</title>
        <authorList>
            <person name="Gonzalez-Bertolin B."/>
            <person name="Monzon S."/>
            <person name="Zaballos A."/>
            <person name="Jimenez P."/>
            <person name="Dekumyoy P."/>
            <person name="Varona S."/>
            <person name="Cuesta I."/>
            <person name="Sumanam S."/>
            <person name="Adisakwattana P."/>
            <person name="Gasser R.B."/>
            <person name="Hernandez-Gonzalez A."/>
            <person name="Young N.D."/>
            <person name="Perteguer M.J."/>
        </authorList>
    </citation>
    <scope>NUCLEOTIDE SEQUENCE [LARGE SCALE GENOMIC DNA]</scope>
    <source>
        <strain evidence="1">AL3</strain>
        <tissue evidence="1">Liver</tissue>
    </source>
</reference>
<dbReference type="NCBIfam" id="TIGR01664">
    <property type="entry name" value="DNA-3'-Pase"/>
    <property type="match status" value="1"/>
</dbReference>
<dbReference type="AlphaFoldDB" id="A0ABD6E9K0"/>
<dbReference type="PANTHER" id="PTHR12083:SF9">
    <property type="entry name" value="BIFUNCTIONAL POLYNUCLEOTIDE PHOSPHATASE_KINASE"/>
    <property type="match status" value="1"/>
</dbReference>
<dbReference type="NCBIfam" id="TIGR01662">
    <property type="entry name" value="HAD-SF-IIIA"/>
    <property type="match status" value="1"/>
</dbReference>
<name>A0ABD6E9K0_9BILA</name>